<keyword evidence="3" id="KW-1185">Reference proteome</keyword>
<dbReference type="EMBL" id="SLZQ01000011">
    <property type="protein sequence ID" value="TCS35094.1"/>
    <property type="molecule type" value="Genomic_DNA"/>
</dbReference>
<gene>
    <name evidence="2" type="ORF">EDC30_1117</name>
</gene>
<reference evidence="2 3" key="1">
    <citation type="submission" date="2019-03" db="EMBL/GenBank/DDBJ databases">
        <title>Genomic Encyclopedia of Type Strains, Phase IV (KMG-IV): sequencing the most valuable type-strain genomes for metagenomic binning, comparative biology and taxonomic classification.</title>
        <authorList>
            <person name="Goeker M."/>
        </authorList>
    </citation>
    <scope>NUCLEOTIDE SEQUENCE [LARGE SCALE GENOMIC DNA]</scope>
    <source>
        <strain evidence="2 3">DSM 7445</strain>
    </source>
</reference>
<feature type="transmembrane region" description="Helical" evidence="1">
    <location>
        <begin position="90"/>
        <end position="113"/>
    </location>
</feature>
<sequence length="206" mass="23133">MTGNEKLAIYSLAYTVASVMSVLLSGLGLYLPHEIMKNMTEWSSALTRYKFIKKFVLSYVVIVIFLYAAFLLDYKYIGALKYYHYSMPLIIGIVVAALLYLSVYQIYVCFLFATKATMKLSKITLLVSLFYFLILVPLVYLLESVGAALATLLAYIYYMYAVRNAAVKICSLDSKLLSSETRATFYGAVFCILVGLALSSLLMTRS</sequence>
<name>A0A4R3HQQ8_PAULE</name>
<dbReference type="Proteomes" id="UP000295382">
    <property type="component" value="Unassembled WGS sequence"/>
</dbReference>
<proteinExistence type="predicted"/>
<feature type="transmembrane region" description="Helical" evidence="1">
    <location>
        <begin position="120"/>
        <end position="139"/>
    </location>
</feature>
<evidence type="ECO:0000256" key="1">
    <source>
        <dbReference type="SAM" id="Phobius"/>
    </source>
</evidence>
<feature type="transmembrane region" description="Helical" evidence="1">
    <location>
        <begin position="145"/>
        <end position="162"/>
    </location>
</feature>
<dbReference type="AlphaFoldDB" id="A0A4R3HQQ8"/>
<evidence type="ECO:0000313" key="3">
    <source>
        <dbReference type="Proteomes" id="UP000295382"/>
    </source>
</evidence>
<organism evidence="2 3">
    <name type="scientific">Paucimonas lemoignei</name>
    <name type="common">Pseudomonas lemoignei</name>
    <dbReference type="NCBI Taxonomy" id="29443"/>
    <lineage>
        <taxon>Bacteria</taxon>
        <taxon>Pseudomonadati</taxon>
        <taxon>Pseudomonadota</taxon>
        <taxon>Betaproteobacteria</taxon>
        <taxon>Burkholderiales</taxon>
        <taxon>Burkholderiaceae</taxon>
        <taxon>Paucimonas</taxon>
    </lineage>
</organism>
<keyword evidence="1" id="KW-0812">Transmembrane</keyword>
<feature type="transmembrane region" description="Helical" evidence="1">
    <location>
        <begin position="183"/>
        <end position="203"/>
    </location>
</feature>
<protein>
    <submittedName>
        <fullName evidence="2">Uncharacterized protein</fullName>
    </submittedName>
</protein>
<comment type="caution">
    <text evidence="2">The sequence shown here is derived from an EMBL/GenBank/DDBJ whole genome shotgun (WGS) entry which is preliminary data.</text>
</comment>
<keyword evidence="1" id="KW-0472">Membrane</keyword>
<keyword evidence="1" id="KW-1133">Transmembrane helix</keyword>
<accession>A0A4R3HQQ8</accession>
<feature type="transmembrane region" description="Helical" evidence="1">
    <location>
        <begin position="51"/>
        <end position="70"/>
    </location>
</feature>
<evidence type="ECO:0000313" key="2">
    <source>
        <dbReference type="EMBL" id="TCS35094.1"/>
    </source>
</evidence>
<feature type="transmembrane region" description="Helical" evidence="1">
    <location>
        <begin position="12"/>
        <end position="31"/>
    </location>
</feature>